<evidence type="ECO:0000256" key="2">
    <source>
        <dbReference type="ARBA" id="ARBA00022741"/>
    </source>
</evidence>
<dbReference type="GO" id="GO:0005524">
    <property type="term" value="F:ATP binding"/>
    <property type="evidence" value="ECO:0007669"/>
    <property type="project" value="UniProtKB-KW"/>
</dbReference>
<gene>
    <name evidence="6" type="ORF">MetexDRAFT_0945</name>
</gene>
<dbReference type="SUPFAM" id="SSF56112">
    <property type="entry name" value="Protein kinase-like (PK-like)"/>
    <property type="match status" value="1"/>
</dbReference>
<feature type="domain" description="Protein kinase" evidence="5">
    <location>
        <begin position="3"/>
        <end position="246"/>
    </location>
</feature>
<dbReference type="PANTHER" id="PTHR43289:SF6">
    <property type="entry name" value="SERINE_THREONINE-PROTEIN KINASE NEKL-3"/>
    <property type="match status" value="1"/>
</dbReference>
<dbReference type="CDD" id="cd14014">
    <property type="entry name" value="STKc_PknB_like"/>
    <property type="match status" value="1"/>
</dbReference>
<dbReference type="Pfam" id="PF00069">
    <property type="entry name" value="Pkinase"/>
    <property type="match status" value="1"/>
</dbReference>
<organism evidence="6 7">
    <name type="scientific">Methylorubrum extorquens DSM 13060</name>
    <dbReference type="NCBI Taxonomy" id="882800"/>
    <lineage>
        <taxon>Bacteria</taxon>
        <taxon>Pseudomonadati</taxon>
        <taxon>Pseudomonadota</taxon>
        <taxon>Alphaproteobacteria</taxon>
        <taxon>Hyphomicrobiales</taxon>
        <taxon>Methylobacteriaceae</taxon>
        <taxon>Methylorubrum</taxon>
    </lineage>
</organism>
<dbReference type="RefSeq" id="WP_003597476.1">
    <property type="nucleotide sequence ID" value="NZ_AGJK01000014.1"/>
</dbReference>
<proteinExistence type="predicted"/>
<accession>H1KE83</accession>
<evidence type="ECO:0000256" key="3">
    <source>
        <dbReference type="ARBA" id="ARBA00022777"/>
    </source>
</evidence>
<keyword evidence="2" id="KW-0547">Nucleotide-binding</keyword>
<name>H1KE83_METEX</name>
<keyword evidence="6" id="KW-0723">Serine/threonine-protein kinase</keyword>
<evidence type="ECO:0000256" key="4">
    <source>
        <dbReference type="ARBA" id="ARBA00022840"/>
    </source>
</evidence>
<evidence type="ECO:0000313" key="6">
    <source>
        <dbReference type="EMBL" id="EHP94200.1"/>
    </source>
</evidence>
<dbReference type="InterPro" id="IPR011009">
    <property type="entry name" value="Kinase-like_dom_sf"/>
</dbReference>
<dbReference type="PROSITE" id="PS50011">
    <property type="entry name" value="PROTEIN_KINASE_DOM"/>
    <property type="match status" value="1"/>
</dbReference>
<evidence type="ECO:0000313" key="7">
    <source>
        <dbReference type="Proteomes" id="UP000004382"/>
    </source>
</evidence>
<reference evidence="6 7" key="1">
    <citation type="submission" date="2011-09" db="EMBL/GenBank/DDBJ databases">
        <title>The draft genome of Methylobacterium extorquens DSM 13060.</title>
        <authorList>
            <consortium name="US DOE Joint Genome Institute (JGI-PGF)"/>
            <person name="Lucas S."/>
            <person name="Han J."/>
            <person name="Lapidus A."/>
            <person name="Cheng J.-F."/>
            <person name="Goodwin L."/>
            <person name="Pitluck S."/>
            <person name="Peters L."/>
            <person name="Land M.L."/>
            <person name="Hauser L."/>
            <person name="Koskimaki J."/>
            <person name="Halonen O."/>
            <person name="Pirttila A."/>
            <person name="Frank C."/>
            <person name="Woyke T.J."/>
        </authorList>
    </citation>
    <scope>NUCLEOTIDE SEQUENCE [LARGE SCALE GENOMIC DNA]</scope>
    <source>
        <strain evidence="6 7">DSM 13060</strain>
    </source>
</reference>
<sequence>MPYHSVKQLGRGGFGVVDQVIDGAGNSFARKTLVVPATIDAAQMHARFEREIKYQSSINHENVVRIFDYNLSDNPPWFIMPLAVCNLQDELNVDRSLGGNPQSILFDILAGLEEIHRRGYLHRDLKPANILKFLDNNGQPRYALSDFGLMAVGETGTTTLTPSGVNGGTPMYQAPECAINFKRATTRSDIYSFGAILHDIFSANAKRLPHDELTVPGDLGAIVEKCTKRNGHRRYKNVEELREDLFAALNAYEFVFGSGEEEIVTGFLMKEQFPNNEEWDRIFAFLDDCEGNLRGFDNVFRALRREHIAHMNTEQSDLLAPLGKQFADYCRELSFNFDYCDVLASKAQIFFEFGDIQLKANIAVAMLVLGVDHNRWFVEHKFVEMAGHEIPNELAARIAVEIDVLKIDFGSKVQHLERSINTSREKLHPLLRQKLS</sequence>
<dbReference type="EMBL" id="AGJK01000014">
    <property type="protein sequence ID" value="EHP94200.1"/>
    <property type="molecule type" value="Genomic_DNA"/>
</dbReference>
<dbReference type="GO" id="GO:0004674">
    <property type="term" value="F:protein serine/threonine kinase activity"/>
    <property type="evidence" value="ECO:0007669"/>
    <property type="project" value="UniProtKB-KW"/>
</dbReference>
<evidence type="ECO:0000259" key="5">
    <source>
        <dbReference type="PROSITE" id="PS50011"/>
    </source>
</evidence>
<comment type="caution">
    <text evidence="6">The sequence shown here is derived from an EMBL/GenBank/DDBJ whole genome shotgun (WGS) entry which is preliminary data.</text>
</comment>
<keyword evidence="1" id="KW-0808">Transferase</keyword>
<evidence type="ECO:0000256" key="1">
    <source>
        <dbReference type="ARBA" id="ARBA00022679"/>
    </source>
</evidence>
<dbReference type="PANTHER" id="PTHR43289">
    <property type="entry name" value="MITOGEN-ACTIVATED PROTEIN KINASE KINASE KINASE 20-RELATED"/>
    <property type="match status" value="1"/>
</dbReference>
<dbReference type="AlphaFoldDB" id="H1KE83"/>
<dbReference type="Proteomes" id="UP000004382">
    <property type="component" value="Unassembled WGS sequence"/>
</dbReference>
<keyword evidence="3 6" id="KW-0418">Kinase</keyword>
<dbReference type="Gene3D" id="1.10.510.10">
    <property type="entry name" value="Transferase(Phosphotransferase) domain 1"/>
    <property type="match status" value="1"/>
</dbReference>
<protein>
    <submittedName>
        <fullName evidence="6">Serine/threonine protein kinase</fullName>
    </submittedName>
</protein>
<dbReference type="InterPro" id="IPR000719">
    <property type="entry name" value="Prot_kinase_dom"/>
</dbReference>
<dbReference type="SMART" id="SM00220">
    <property type="entry name" value="S_TKc"/>
    <property type="match status" value="1"/>
</dbReference>
<keyword evidence="4" id="KW-0067">ATP-binding</keyword>